<evidence type="ECO:0000313" key="2">
    <source>
        <dbReference type="Proteomes" id="UP000075573"/>
    </source>
</evidence>
<proteinExistence type="predicted"/>
<reference evidence="1 2" key="1">
    <citation type="submission" date="2015-06" db="EMBL/GenBank/DDBJ databases">
        <title>Improved classification and identification of acetic acid bacteria using matrix-assisted laser desorption/ionization time-of-flight mass spectrometry; Gluconobacter nephelii and Gluconobacter uchimurae are later heterotypic synonyms of Gluconobacter japonicus and Gluconobacter oxydans, respectively.</title>
        <authorList>
            <person name="Li L."/>
            <person name="Cleenwerck I."/>
            <person name="De Vuyst L."/>
            <person name="Vandamme P."/>
        </authorList>
    </citation>
    <scope>NUCLEOTIDE SEQUENCE [LARGE SCALE GENOMIC DNA]</scope>
    <source>
        <strain evidence="1 2">LMG 1764</strain>
    </source>
</reference>
<comment type="caution">
    <text evidence="1">The sequence shown here is derived from an EMBL/GenBank/DDBJ whole genome shotgun (WGS) entry which is preliminary data.</text>
</comment>
<gene>
    <name evidence="1" type="ORF">AD929_15835</name>
</gene>
<evidence type="ECO:0000313" key="1">
    <source>
        <dbReference type="EMBL" id="KXU99262.1"/>
    </source>
</evidence>
<dbReference type="AlphaFoldDB" id="A0A149QPN1"/>
<sequence length="96" mass="10805">MRETANARSVSGELEFFPPAVRQEILNLESIITYHSNQAIIAPLENDRRVARDVVTSAKIRLNTIYELPKIKATMRTIGCVDARLAFLMMETRGVA</sequence>
<accession>A0A149QPN1</accession>
<name>A0A149QPN1_9PROT</name>
<dbReference type="RefSeq" id="WP_062497886.1">
    <property type="nucleotide sequence ID" value="NZ_LHZB01000121.1"/>
</dbReference>
<dbReference type="EMBL" id="LHZB01000121">
    <property type="protein sequence ID" value="KXU99262.1"/>
    <property type="molecule type" value="Genomic_DNA"/>
</dbReference>
<protein>
    <submittedName>
        <fullName evidence="1">Uncharacterized protein</fullName>
    </submittedName>
</protein>
<organism evidence="1 2">
    <name type="scientific">Gluconobacter potus</name>
    <dbReference type="NCBI Taxonomy" id="2724927"/>
    <lineage>
        <taxon>Bacteria</taxon>
        <taxon>Pseudomonadati</taxon>
        <taxon>Pseudomonadota</taxon>
        <taxon>Alphaproteobacteria</taxon>
        <taxon>Acetobacterales</taxon>
        <taxon>Acetobacteraceae</taxon>
        <taxon>Gluconobacter</taxon>
    </lineage>
</organism>
<dbReference type="Proteomes" id="UP000075573">
    <property type="component" value="Unassembled WGS sequence"/>
</dbReference>
<dbReference type="PATRIC" id="fig|442.7.peg.78"/>